<accession>A0A239F652</accession>
<dbReference type="RefSeq" id="WP_176442794.1">
    <property type="nucleotide sequence ID" value="NZ_FZOY01000002.1"/>
</dbReference>
<gene>
    <name evidence="1" type="ORF">SAMN05421757_102519</name>
</gene>
<name>A0A239F652_9RHOB</name>
<evidence type="ECO:0000313" key="1">
    <source>
        <dbReference type="EMBL" id="SNS52399.1"/>
    </source>
</evidence>
<reference evidence="1 2" key="1">
    <citation type="submission" date="2017-06" db="EMBL/GenBank/DDBJ databases">
        <authorList>
            <person name="Kim H.J."/>
            <person name="Triplett B.A."/>
        </authorList>
    </citation>
    <scope>NUCLEOTIDE SEQUENCE [LARGE SCALE GENOMIC DNA]</scope>
    <source>
        <strain evidence="1 2">DSM 29339</strain>
    </source>
</reference>
<dbReference type="Gene3D" id="3.90.550.10">
    <property type="entry name" value="Spore Coat Polysaccharide Biosynthesis Protein SpsA, Chain A"/>
    <property type="match status" value="1"/>
</dbReference>
<dbReference type="AlphaFoldDB" id="A0A239F652"/>
<dbReference type="InterPro" id="IPR029044">
    <property type="entry name" value="Nucleotide-diphossugar_trans"/>
</dbReference>
<dbReference type="SUPFAM" id="SSF53448">
    <property type="entry name" value="Nucleotide-diphospho-sugar transferases"/>
    <property type="match status" value="1"/>
</dbReference>
<proteinExistence type="predicted"/>
<evidence type="ECO:0000313" key="2">
    <source>
        <dbReference type="Proteomes" id="UP000198426"/>
    </source>
</evidence>
<dbReference type="Proteomes" id="UP000198426">
    <property type="component" value="Unassembled WGS sequence"/>
</dbReference>
<organism evidence="1 2">
    <name type="scientific">Tropicimonas sediminicola</name>
    <dbReference type="NCBI Taxonomy" id="1031541"/>
    <lineage>
        <taxon>Bacteria</taxon>
        <taxon>Pseudomonadati</taxon>
        <taxon>Pseudomonadota</taxon>
        <taxon>Alphaproteobacteria</taxon>
        <taxon>Rhodobacterales</taxon>
        <taxon>Roseobacteraceae</taxon>
        <taxon>Tropicimonas</taxon>
    </lineage>
</organism>
<protein>
    <submittedName>
        <fullName evidence="1">Uncharacterized protein</fullName>
    </submittedName>
</protein>
<sequence length="332" mass="37650">MQTISGKPFNIAAIAQGGRLQYEALLLVASLRACDPDFPGRVILLEPQPGGAWPEDPRIRGEATRAALDRLGAEIIPFEARHFGAAYPQGNKIEALAALPEGEPFLFLDSDTLITGPLSAVPFDFDRPSASMRREPTWPEIELYGPGYNDIWSSLYRRFGLDFDSSLDLSQPDGYWQRYLYFNAGWFFFHDPQAFGARFLEFARSVRDDPPEELVCQSLDPWLDQVVLPLVIHSFGGGRPGPELAAMDGDVTCHWRVLPLLYARESDRAVEVLEQVAAPNWIKKALKEHEPFLRMIYQGRGHKVRAMFDRANLPRPEQKIRNRIKAAKLWMR</sequence>
<keyword evidence="2" id="KW-1185">Reference proteome</keyword>
<dbReference type="EMBL" id="FZOY01000002">
    <property type="protein sequence ID" value="SNS52399.1"/>
    <property type="molecule type" value="Genomic_DNA"/>
</dbReference>